<reference evidence="3 4" key="1">
    <citation type="journal article" date="2017" name="Int. J. Syst. Evol. Microbiol.">
        <title>Ramlibacter alkalitolerans sp. nov., alkali-tolerant bacterium isolated from soil of ginseng.</title>
        <authorList>
            <person name="Lee D.H."/>
            <person name="Cha C.J."/>
        </authorList>
    </citation>
    <scope>NUCLEOTIDE SEQUENCE [LARGE SCALE GENOMIC DNA]</scope>
    <source>
        <strain evidence="3 4">KACC 19305</strain>
    </source>
</reference>
<name>A0ABS1JH13_9BURK</name>
<feature type="domain" description="Response regulatory" evidence="2">
    <location>
        <begin position="4"/>
        <end position="122"/>
    </location>
</feature>
<feature type="modified residue" description="4-aspartylphosphate" evidence="1">
    <location>
        <position position="57"/>
    </location>
</feature>
<sequence length="124" mass="13051">MELRVFVCEDAEGVQYFLRDLFESIGGLEPVGFASSEAAAKSWLALNHADWDLAIVDLVLEEGSGFAVIPAAKQTHPQGRVVVFTMFASPVVAAHCQALGADAVFAKSDATGLAAWLAAQSGAR</sequence>
<evidence type="ECO:0000313" key="4">
    <source>
        <dbReference type="Proteomes" id="UP000622707"/>
    </source>
</evidence>
<dbReference type="InterPro" id="IPR001789">
    <property type="entry name" value="Sig_transdc_resp-reg_receiver"/>
</dbReference>
<accession>A0ABS1JH13</accession>
<dbReference type="InterPro" id="IPR011006">
    <property type="entry name" value="CheY-like_superfamily"/>
</dbReference>
<dbReference type="Pfam" id="PF00072">
    <property type="entry name" value="Response_reg"/>
    <property type="match status" value="1"/>
</dbReference>
<dbReference type="SMART" id="SM00448">
    <property type="entry name" value="REC"/>
    <property type="match status" value="1"/>
</dbReference>
<dbReference type="RefSeq" id="WP_201686773.1">
    <property type="nucleotide sequence ID" value="NZ_JAEQND010000001.1"/>
</dbReference>
<organism evidence="3 4">
    <name type="scientific">Ramlibacter alkalitolerans</name>
    <dbReference type="NCBI Taxonomy" id="2039631"/>
    <lineage>
        <taxon>Bacteria</taxon>
        <taxon>Pseudomonadati</taxon>
        <taxon>Pseudomonadota</taxon>
        <taxon>Betaproteobacteria</taxon>
        <taxon>Burkholderiales</taxon>
        <taxon>Comamonadaceae</taxon>
        <taxon>Ramlibacter</taxon>
    </lineage>
</organism>
<gene>
    <name evidence="3" type="ORF">JI746_00230</name>
</gene>
<dbReference type="PROSITE" id="PS50110">
    <property type="entry name" value="RESPONSE_REGULATORY"/>
    <property type="match status" value="1"/>
</dbReference>
<dbReference type="SUPFAM" id="SSF52172">
    <property type="entry name" value="CheY-like"/>
    <property type="match status" value="1"/>
</dbReference>
<dbReference type="Proteomes" id="UP000622707">
    <property type="component" value="Unassembled WGS sequence"/>
</dbReference>
<evidence type="ECO:0000313" key="3">
    <source>
        <dbReference type="EMBL" id="MBL0423519.1"/>
    </source>
</evidence>
<keyword evidence="1" id="KW-0597">Phosphoprotein</keyword>
<dbReference type="EMBL" id="JAEQND010000001">
    <property type="protein sequence ID" value="MBL0423519.1"/>
    <property type="molecule type" value="Genomic_DNA"/>
</dbReference>
<evidence type="ECO:0000256" key="1">
    <source>
        <dbReference type="PROSITE-ProRule" id="PRU00169"/>
    </source>
</evidence>
<comment type="caution">
    <text evidence="3">The sequence shown here is derived from an EMBL/GenBank/DDBJ whole genome shotgun (WGS) entry which is preliminary data.</text>
</comment>
<evidence type="ECO:0000259" key="2">
    <source>
        <dbReference type="PROSITE" id="PS50110"/>
    </source>
</evidence>
<proteinExistence type="predicted"/>
<dbReference type="Gene3D" id="3.40.50.2300">
    <property type="match status" value="1"/>
</dbReference>
<protein>
    <submittedName>
        <fullName evidence="3">Response regulator transcription factor</fullName>
    </submittedName>
</protein>
<keyword evidence="4" id="KW-1185">Reference proteome</keyword>